<evidence type="ECO:0000256" key="5">
    <source>
        <dbReference type="HAMAP-Rule" id="MF_00651"/>
    </source>
</evidence>
<reference evidence="7" key="2">
    <citation type="submission" date="2021-09" db="EMBL/GenBank/DDBJ databases">
        <authorList>
            <person name="Gilroy R."/>
        </authorList>
    </citation>
    <scope>NUCLEOTIDE SEQUENCE</scope>
    <source>
        <strain evidence="7">ChiGjej2B2-19336</strain>
    </source>
</reference>
<dbReference type="EC" id="3.1.-.-" evidence="5"/>
<comment type="caution">
    <text evidence="7">The sequence shown here is derived from an EMBL/GenBank/DDBJ whole genome shotgun (WGS) entry which is preliminary data.</text>
</comment>
<dbReference type="PANTHER" id="PTHR33317:SF4">
    <property type="entry name" value="POLYNUCLEOTIDYL TRANSFERASE, RIBONUCLEASE H-LIKE SUPERFAMILY PROTEIN"/>
    <property type="match status" value="1"/>
</dbReference>
<dbReference type="AlphaFoldDB" id="A0A921AVN3"/>
<dbReference type="Proteomes" id="UP000698963">
    <property type="component" value="Unassembled WGS sequence"/>
</dbReference>
<feature type="domain" description="YqgF/RNase H-like" evidence="6">
    <location>
        <begin position="1"/>
        <end position="101"/>
    </location>
</feature>
<proteinExistence type="inferred from homology"/>
<comment type="subcellular location">
    <subcellularLocation>
        <location evidence="5">Cytoplasm</location>
    </subcellularLocation>
</comment>
<evidence type="ECO:0000256" key="1">
    <source>
        <dbReference type="ARBA" id="ARBA00022490"/>
    </source>
</evidence>
<dbReference type="GO" id="GO:0016788">
    <property type="term" value="F:hydrolase activity, acting on ester bonds"/>
    <property type="evidence" value="ECO:0007669"/>
    <property type="project" value="UniProtKB-UniRule"/>
</dbReference>
<dbReference type="GO" id="GO:0004518">
    <property type="term" value="F:nuclease activity"/>
    <property type="evidence" value="ECO:0007669"/>
    <property type="project" value="UniProtKB-KW"/>
</dbReference>
<keyword evidence="2 5" id="KW-0690">Ribosome biogenesis</keyword>
<dbReference type="SMART" id="SM00732">
    <property type="entry name" value="YqgFc"/>
    <property type="match status" value="1"/>
</dbReference>
<keyword evidence="1 5" id="KW-0963">Cytoplasm</keyword>
<dbReference type="InterPro" id="IPR037027">
    <property type="entry name" value="YqgF/RNaseH-like_dom_sf"/>
</dbReference>
<sequence>MKYLAIDYGLKRVGIAVSDMDGNFAFPRCTLKRETKATFFAALLALLDEEKAEAVVVGLPLHTDGTECLTTVQVRHFVESLKRRTALPVYWMNEVLSSAAAEHELYDFGMGYRDVKKVVDQQAAVLILESFLNQPEERRLRA</sequence>
<dbReference type="GO" id="GO:0005829">
    <property type="term" value="C:cytosol"/>
    <property type="evidence" value="ECO:0007669"/>
    <property type="project" value="TreeGrafter"/>
</dbReference>
<dbReference type="InterPro" id="IPR006641">
    <property type="entry name" value="YqgF/RNaseH-like_dom"/>
</dbReference>
<evidence type="ECO:0000259" key="6">
    <source>
        <dbReference type="SMART" id="SM00732"/>
    </source>
</evidence>
<evidence type="ECO:0000313" key="8">
    <source>
        <dbReference type="Proteomes" id="UP000698963"/>
    </source>
</evidence>
<dbReference type="SUPFAM" id="SSF53098">
    <property type="entry name" value="Ribonuclease H-like"/>
    <property type="match status" value="1"/>
</dbReference>
<dbReference type="NCBIfam" id="TIGR00250">
    <property type="entry name" value="RNAse_H_YqgF"/>
    <property type="match status" value="1"/>
</dbReference>
<dbReference type="PANTHER" id="PTHR33317">
    <property type="entry name" value="POLYNUCLEOTIDYL TRANSFERASE, RIBONUCLEASE H-LIKE SUPERFAMILY PROTEIN"/>
    <property type="match status" value="1"/>
</dbReference>
<gene>
    <name evidence="7" type="primary">ruvX</name>
    <name evidence="7" type="ORF">K8W16_04630</name>
</gene>
<dbReference type="RefSeq" id="WP_304121537.1">
    <property type="nucleotide sequence ID" value="NZ_DYZA01000086.1"/>
</dbReference>
<evidence type="ECO:0000256" key="3">
    <source>
        <dbReference type="ARBA" id="ARBA00022722"/>
    </source>
</evidence>
<accession>A0A921AVN3</accession>
<dbReference type="InterPro" id="IPR005227">
    <property type="entry name" value="YqgF"/>
</dbReference>
<keyword evidence="3 5" id="KW-0540">Nuclease</keyword>
<dbReference type="Pfam" id="PF03652">
    <property type="entry name" value="RuvX"/>
    <property type="match status" value="1"/>
</dbReference>
<name>A0A921AVN3_9BACT</name>
<evidence type="ECO:0000313" key="7">
    <source>
        <dbReference type="EMBL" id="HJD96911.1"/>
    </source>
</evidence>
<dbReference type="Gene3D" id="3.30.420.140">
    <property type="entry name" value="YqgF/RNase H-like domain"/>
    <property type="match status" value="1"/>
</dbReference>
<dbReference type="CDD" id="cd16964">
    <property type="entry name" value="YqgF"/>
    <property type="match status" value="1"/>
</dbReference>
<evidence type="ECO:0000256" key="2">
    <source>
        <dbReference type="ARBA" id="ARBA00022517"/>
    </source>
</evidence>
<keyword evidence="4 5" id="KW-0378">Hydrolase</keyword>
<protein>
    <recommendedName>
        <fullName evidence="5">Putative pre-16S rRNA nuclease</fullName>
        <ecNumber evidence="5">3.1.-.-</ecNumber>
    </recommendedName>
</protein>
<reference evidence="7" key="1">
    <citation type="journal article" date="2021" name="PeerJ">
        <title>Extensive microbial diversity within the chicken gut microbiome revealed by metagenomics and culture.</title>
        <authorList>
            <person name="Gilroy R."/>
            <person name="Ravi A."/>
            <person name="Getino M."/>
            <person name="Pursley I."/>
            <person name="Horton D.L."/>
            <person name="Alikhan N.F."/>
            <person name="Baker D."/>
            <person name="Gharbi K."/>
            <person name="Hall N."/>
            <person name="Watson M."/>
            <person name="Adriaenssens E.M."/>
            <person name="Foster-Nyarko E."/>
            <person name="Jarju S."/>
            <person name="Secka A."/>
            <person name="Antonio M."/>
            <person name="Oren A."/>
            <person name="Chaudhuri R.R."/>
            <person name="La Ragione R."/>
            <person name="Hildebrand F."/>
            <person name="Pallen M.J."/>
        </authorList>
    </citation>
    <scope>NUCLEOTIDE SEQUENCE</scope>
    <source>
        <strain evidence="7">ChiGjej2B2-19336</strain>
    </source>
</reference>
<dbReference type="InterPro" id="IPR012337">
    <property type="entry name" value="RNaseH-like_sf"/>
</dbReference>
<comment type="function">
    <text evidence="5">Could be a nuclease involved in processing of the 5'-end of pre-16S rRNA.</text>
</comment>
<comment type="similarity">
    <text evidence="5">Belongs to the YqgF HJR family.</text>
</comment>
<evidence type="ECO:0000256" key="4">
    <source>
        <dbReference type="ARBA" id="ARBA00022801"/>
    </source>
</evidence>
<dbReference type="HAMAP" id="MF_00651">
    <property type="entry name" value="Nuclease_YqgF"/>
    <property type="match status" value="1"/>
</dbReference>
<organism evidence="7 8">
    <name type="scientific">Mailhella massiliensis</name>
    <dbReference type="NCBI Taxonomy" id="1903261"/>
    <lineage>
        <taxon>Bacteria</taxon>
        <taxon>Pseudomonadati</taxon>
        <taxon>Thermodesulfobacteriota</taxon>
        <taxon>Desulfovibrionia</taxon>
        <taxon>Desulfovibrionales</taxon>
        <taxon>Desulfovibrionaceae</taxon>
        <taxon>Mailhella</taxon>
    </lineage>
</organism>
<dbReference type="GO" id="GO:0000967">
    <property type="term" value="P:rRNA 5'-end processing"/>
    <property type="evidence" value="ECO:0007669"/>
    <property type="project" value="UniProtKB-UniRule"/>
</dbReference>
<dbReference type="EMBL" id="DYZA01000086">
    <property type="protein sequence ID" value="HJD96911.1"/>
    <property type="molecule type" value="Genomic_DNA"/>
</dbReference>